<dbReference type="GO" id="GO:0005694">
    <property type="term" value="C:chromosome"/>
    <property type="evidence" value="ECO:0007669"/>
    <property type="project" value="UniProtKB-SubCell"/>
</dbReference>
<feature type="region of interest" description="Disordered" evidence="10">
    <location>
        <begin position="1"/>
        <end position="40"/>
    </location>
</feature>
<evidence type="ECO:0000256" key="2">
    <source>
        <dbReference type="ARBA" id="ARBA00004604"/>
    </source>
</evidence>
<evidence type="ECO:0000256" key="10">
    <source>
        <dbReference type="SAM" id="MobiDB-lite"/>
    </source>
</evidence>
<accession>A0AAD4N3Q3</accession>
<keyword evidence="8" id="KW-0539">Nucleus</keyword>
<dbReference type="AlphaFoldDB" id="A0AAD4N3Q3"/>
<keyword evidence="6" id="KW-0164">Citrullination</keyword>
<evidence type="ECO:0000256" key="5">
    <source>
        <dbReference type="ARBA" id="ARBA00022553"/>
    </source>
</evidence>
<protein>
    <recommendedName>
        <fullName evidence="3">Coiled-coil domain-containing protein 86</fullName>
    </recommendedName>
</protein>
<sequence length="136" mass="16295">MDSENNRSDDNVMELEPSQTTLVQPMRGMPKSGRWWKDEHKQRHSAVFKVKPFKSSWQKKMQDKNTQKMVKLKQEEIRQSLKEEKVKKIAEGKEREERRKANIKKAEVVQVIRNTAKLKHTKRKQLRKIEMRDIPS</sequence>
<evidence type="ECO:0000256" key="8">
    <source>
        <dbReference type="ARBA" id="ARBA00023242"/>
    </source>
</evidence>
<comment type="caution">
    <text evidence="11">The sequence shown here is derived from an EMBL/GenBank/DDBJ whole genome shotgun (WGS) entry which is preliminary data.</text>
</comment>
<dbReference type="PANTHER" id="PTHR13557">
    <property type="entry name" value="COILED-COIL DOMAIN-CONTAINING PROTEIN 86"/>
    <property type="match status" value="1"/>
</dbReference>
<feature type="compositionally biased region" description="Basic and acidic residues" evidence="10">
    <location>
        <begin position="1"/>
        <end position="10"/>
    </location>
</feature>
<dbReference type="InterPro" id="IPR026570">
    <property type="entry name" value="CCDC86"/>
</dbReference>
<comment type="function">
    <text evidence="9">Required for proper chromosome segregation during mitosis and error-free mitotic progression.</text>
</comment>
<dbReference type="EMBL" id="JAKKPZ010000011">
    <property type="protein sequence ID" value="KAI1715739.1"/>
    <property type="molecule type" value="Genomic_DNA"/>
</dbReference>
<evidence type="ECO:0000256" key="6">
    <source>
        <dbReference type="ARBA" id="ARBA00022934"/>
    </source>
</evidence>
<keyword evidence="4" id="KW-0158">Chromosome</keyword>
<gene>
    <name evidence="11" type="ORF">DdX_08069</name>
</gene>
<evidence type="ECO:0000313" key="11">
    <source>
        <dbReference type="EMBL" id="KAI1715739.1"/>
    </source>
</evidence>
<evidence type="ECO:0000256" key="1">
    <source>
        <dbReference type="ARBA" id="ARBA00004286"/>
    </source>
</evidence>
<dbReference type="PANTHER" id="PTHR13557:SF1">
    <property type="entry name" value="COILED-COIL DOMAIN-CONTAINING PROTEIN 86"/>
    <property type="match status" value="1"/>
</dbReference>
<dbReference type="GO" id="GO:0005730">
    <property type="term" value="C:nucleolus"/>
    <property type="evidence" value="ECO:0007669"/>
    <property type="project" value="UniProtKB-SubCell"/>
</dbReference>
<keyword evidence="12" id="KW-1185">Reference proteome</keyword>
<evidence type="ECO:0000256" key="7">
    <source>
        <dbReference type="ARBA" id="ARBA00023054"/>
    </source>
</evidence>
<evidence type="ECO:0000256" key="4">
    <source>
        <dbReference type="ARBA" id="ARBA00022454"/>
    </source>
</evidence>
<evidence type="ECO:0000313" key="12">
    <source>
        <dbReference type="Proteomes" id="UP001201812"/>
    </source>
</evidence>
<reference evidence="11" key="1">
    <citation type="submission" date="2022-01" db="EMBL/GenBank/DDBJ databases">
        <title>Genome Sequence Resource for Two Populations of Ditylenchus destructor, the Migratory Endoparasitic Phytonematode.</title>
        <authorList>
            <person name="Zhang H."/>
            <person name="Lin R."/>
            <person name="Xie B."/>
        </authorList>
    </citation>
    <scope>NUCLEOTIDE SEQUENCE</scope>
    <source>
        <strain evidence="11">BazhouSP</strain>
    </source>
</reference>
<evidence type="ECO:0000256" key="9">
    <source>
        <dbReference type="ARBA" id="ARBA00093307"/>
    </source>
</evidence>
<dbReference type="Proteomes" id="UP001201812">
    <property type="component" value="Unassembled WGS sequence"/>
</dbReference>
<keyword evidence="5" id="KW-0597">Phosphoprotein</keyword>
<organism evidence="11 12">
    <name type="scientific">Ditylenchus destructor</name>
    <dbReference type="NCBI Taxonomy" id="166010"/>
    <lineage>
        <taxon>Eukaryota</taxon>
        <taxon>Metazoa</taxon>
        <taxon>Ecdysozoa</taxon>
        <taxon>Nematoda</taxon>
        <taxon>Chromadorea</taxon>
        <taxon>Rhabditida</taxon>
        <taxon>Tylenchina</taxon>
        <taxon>Tylenchomorpha</taxon>
        <taxon>Sphaerularioidea</taxon>
        <taxon>Anguinidae</taxon>
        <taxon>Anguininae</taxon>
        <taxon>Ditylenchus</taxon>
    </lineage>
</organism>
<comment type="subcellular location">
    <subcellularLocation>
        <location evidence="1">Chromosome</location>
    </subcellularLocation>
    <subcellularLocation>
        <location evidence="2">Nucleus</location>
        <location evidence="2">Nucleolus</location>
    </subcellularLocation>
</comment>
<proteinExistence type="predicted"/>
<name>A0AAD4N3Q3_9BILA</name>
<keyword evidence="7" id="KW-0175">Coiled coil</keyword>
<evidence type="ECO:0000256" key="3">
    <source>
        <dbReference type="ARBA" id="ARBA00016738"/>
    </source>
</evidence>